<dbReference type="Proteomes" id="UP000266188">
    <property type="component" value="Unassembled WGS sequence"/>
</dbReference>
<organism evidence="2 3">
    <name type="scientific">Aspergillus sclerotialis</name>
    <dbReference type="NCBI Taxonomy" id="2070753"/>
    <lineage>
        <taxon>Eukaryota</taxon>
        <taxon>Fungi</taxon>
        <taxon>Dikarya</taxon>
        <taxon>Ascomycota</taxon>
        <taxon>Pezizomycotina</taxon>
        <taxon>Eurotiomycetes</taxon>
        <taxon>Eurotiomycetidae</taxon>
        <taxon>Eurotiales</taxon>
        <taxon>Aspergillaceae</taxon>
        <taxon>Aspergillus</taxon>
        <taxon>Aspergillus subgen. Polypaecilum</taxon>
    </lineage>
</organism>
<accession>A0A3A2ZH87</accession>
<name>A0A3A2ZH87_9EURO</name>
<feature type="region of interest" description="Disordered" evidence="1">
    <location>
        <begin position="1"/>
        <end position="20"/>
    </location>
</feature>
<reference evidence="3" key="1">
    <citation type="submission" date="2017-02" db="EMBL/GenBank/DDBJ databases">
        <authorList>
            <person name="Tafer H."/>
            <person name="Lopandic K."/>
        </authorList>
    </citation>
    <scope>NUCLEOTIDE SEQUENCE [LARGE SCALE GENOMIC DNA]</scope>
    <source>
        <strain evidence="3">CBS 366.77</strain>
    </source>
</reference>
<keyword evidence="3" id="KW-1185">Reference proteome</keyword>
<sequence>MSGYERPDPEAVTSSVKLRTQRPFSSVKDEDIRNEQLTGWDRRWERLDADAAWRWRQEFMRG</sequence>
<protein>
    <submittedName>
        <fullName evidence="2">F-box domain protein</fullName>
    </submittedName>
</protein>
<dbReference type="AlphaFoldDB" id="A0A3A2ZH87"/>
<evidence type="ECO:0000313" key="2">
    <source>
        <dbReference type="EMBL" id="RJE17255.1"/>
    </source>
</evidence>
<proteinExistence type="predicted"/>
<evidence type="ECO:0000256" key="1">
    <source>
        <dbReference type="SAM" id="MobiDB-lite"/>
    </source>
</evidence>
<gene>
    <name evidence="2" type="ORF">PHISCL_10408</name>
</gene>
<evidence type="ECO:0000313" key="3">
    <source>
        <dbReference type="Proteomes" id="UP000266188"/>
    </source>
</evidence>
<comment type="caution">
    <text evidence="2">The sequence shown here is derived from an EMBL/GenBank/DDBJ whole genome shotgun (WGS) entry which is preliminary data.</text>
</comment>
<dbReference type="EMBL" id="MVGC01001301">
    <property type="protein sequence ID" value="RJE17255.1"/>
    <property type="molecule type" value="Genomic_DNA"/>
</dbReference>